<evidence type="ECO:0000313" key="2">
    <source>
        <dbReference type="Proteomes" id="UP000314285"/>
    </source>
</evidence>
<organism evidence="1 2">
    <name type="scientific">Acinetobacter radioresistens</name>
    <dbReference type="NCBI Taxonomy" id="40216"/>
    <lineage>
        <taxon>Bacteria</taxon>
        <taxon>Pseudomonadati</taxon>
        <taxon>Pseudomonadota</taxon>
        <taxon>Gammaproteobacteria</taxon>
        <taxon>Moraxellales</taxon>
        <taxon>Moraxellaceae</taxon>
        <taxon>Acinetobacter</taxon>
    </lineage>
</organism>
<gene>
    <name evidence="1" type="ORF">FHY67_15605</name>
</gene>
<dbReference type="Pfam" id="PF21983">
    <property type="entry name" value="NikA-like"/>
    <property type="match status" value="1"/>
</dbReference>
<protein>
    <recommendedName>
        <fullName evidence="3">Mobilization protein</fullName>
    </recommendedName>
</protein>
<proteinExistence type="predicted"/>
<sequence>MKKALRNKQIIIRLTEDEYRQITASCEVLHMNQADYLRKKIFNESQIILLEKQEIHDVRVTGILLTKLLEKLKDTQLILYELEEIKQLITEIKMTVRKLNDRLDKI</sequence>
<evidence type="ECO:0000313" key="1">
    <source>
        <dbReference type="EMBL" id="TNX84908.1"/>
    </source>
</evidence>
<dbReference type="RefSeq" id="WP_008306072.1">
    <property type="nucleotide sequence ID" value="NZ_CP167784.1"/>
</dbReference>
<dbReference type="InterPro" id="IPR053842">
    <property type="entry name" value="NikA-like"/>
</dbReference>
<evidence type="ECO:0008006" key="3">
    <source>
        <dbReference type="Google" id="ProtNLM"/>
    </source>
</evidence>
<comment type="caution">
    <text evidence="1">The sequence shown here is derived from an EMBL/GenBank/DDBJ whole genome shotgun (WGS) entry which is preliminary data.</text>
</comment>
<name>A0A8H2JYB3_ACIRA</name>
<dbReference type="Proteomes" id="UP000314285">
    <property type="component" value="Unassembled WGS sequence"/>
</dbReference>
<accession>A0A8H2JYB3</accession>
<dbReference type="EMBL" id="VFBM01000031">
    <property type="protein sequence ID" value="TNX84908.1"/>
    <property type="molecule type" value="Genomic_DNA"/>
</dbReference>
<reference evidence="1 2" key="1">
    <citation type="submission" date="2019-06" db="EMBL/GenBank/DDBJ databases">
        <title>Genome of Acinetobacter radioresistens APH1, a phenol degrading strain.</title>
        <authorList>
            <person name="Liu Y."/>
        </authorList>
    </citation>
    <scope>NUCLEOTIDE SEQUENCE [LARGE SCALE GENOMIC DNA]</scope>
    <source>
        <strain evidence="1 2">APH1</strain>
    </source>
</reference>
<dbReference type="AlphaFoldDB" id="A0A8H2JYB3"/>